<dbReference type="CDD" id="cd00761">
    <property type="entry name" value="Glyco_tranf_GTA_type"/>
    <property type="match status" value="1"/>
</dbReference>
<protein>
    <submittedName>
        <fullName evidence="4">Glycosyltransferase</fullName>
        <ecNumber evidence="4">2.4.-.-</ecNumber>
    </submittedName>
</protein>
<name>A0AAW6IK41_BACOV</name>
<evidence type="ECO:0000259" key="3">
    <source>
        <dbReference type="Pfam" id="PF00535"/>
    </source>
</evidence>
<dbReference type="RefSeq" id="WP_272841968.1">
    <property type="nucleotide sequence ID" value="NZ_JAQQPO010000027.1"/>
</dbReference>
<keyword evidence="1 4" id="KW-0328">Glycosyltransferase</keyword>
<dbReference type="PANTHER" id="PTHR22916">
    <property type="entry name" value="GLYCOSYLTRANSFERASE"/>
    <property type="match status" value="1"/>
</dbReference>
<evidence type="ECO:0000256" key="2">
    <source>
        <dbReference type="ARBA" id="ARBA00022679"/>
    </source>
</evidence>
<dbReference type="SUPFAM" id="SSF53448">
    <property type="entry name" value="Nucleotide-diphospho-sugar transferases"/>
    <property type="match status" value="1"/>
</dbReference>
<accession>A0AAW6IK41</accession>
<feature type="domain" description="Glycosyltransferase 2-like" evidence="3">
    <location>
        <begin position="7"/>
        <end position="150"/>
    </location>
</feature>
<dbReference type="EMBL" id="JAQQPO010000027">
    <property type="protein sequence ID" value="MDC7960528.1"/>
    <property type="molecule type" value="Genomic_DNA"/>
</dbReference>
<gene>
    <name evidence="4" type="ORF">PQ628_20225</name>
</gene>
<evidence type="ECO:0000313" key="4">
    <source>
        <dbReference type="EMBL" id="MDC7960528.1"/>
    </source>
</evidence>
<comment type="caution">
    <text evidence="4">The sequence shown here is derived from an EMBL/GenBank/DDBJ whole genome shotgun (WGS) entry which is preliminary data.</text>
</comment>
<dbReference type="InterPro" id="IPR029044">
    <property type="entry name" value="Nucleotide-diphossugar_trans"/>
</dbReference>
<dbReference type="InterPro" id="IPR001173">
    <property type="entry name" value="Glyco_trans_2-like"/>
</dbReference>
<sequence>MNIPKVSIVVPVYNVEQYLDECVQSLLNQTLNDIEIILIDDESPDNCPAICDKYAKIDSRVKVVHKKNGGLGLARNSGLEVATGEFVTFCDSDDYVALDTYDQCFEIAKKTGADEVRFLYKRFSGKVDYRLEGCNTKLYQSTDLIEKLDPMLKNMAGLLHPQNLEVKSTASSCTAIYRRSVIKEKCIRFYSERILICEDFIFNIDFAAACNLIVFTENEFYNYRHNNSSLTMIVRPDRFNQNIIFADHLASRLEGLNYPDARIFASGHLLGCLLAFVRQIFSSRLSVKEKIELYKNRIDYQKIDEILKTYPLENKPIVTRIRIKIICFRSFVLCYLLEKMKFFFPKK</sequence>
<dbReference type="Gene3D" id="3.90.550.10">
    <property type="entry name" value="Spore Coat Polysaccharide Biosynthesis Protein SpsA, Chain A"/>
    <property type="match status" value="1"/>
</dbReference>
<reference evidence="4" key="1">
    <citation type="submission" date="2022-10" db="EMBL/GenBank/DDBJ databases">
        <title>Human gut microbiome strain richness.</title>
        <authorList>
            <person name="Chen-Liaw A."/>
        </authorList>
    </citation>
    <scope>NUCLEOTIDE SEQUENCE</scope>
    <source>
        <strain evidence="4">RTP21484st1_H8_RTP21484_190118</strain>
    </source>
</reference>
<dbReference type="Proteomes" id="UP001215078">
    <property type="component" value="Unassembled WGS sequence"/>
</dbReference>
<evidence type="ECO:0000256" key="1">
    <source>
        <dbReference type="ARBA" id="ARBA00022676"/>
    </source>
</evidence>
<dbReference type="PANTHER" id="PTHR22916:SF51">
    <property type="entry name" value="GLYCOSYLTRANSFERASE EPSH-RELATED"/>
    <property type="match status" value="1"/>
</dbReference>
<organism evidence="4 5">
    <name type="scientific">Bacteroides ovatus</name>
    <dbReference type="NCBI Taxonomy" id="28116"/>
    <lineage>
        <taxon>Bacteria</taxon>
        <taxon>Pseudomonadati</taxon>
        <taxon>Bacteroidota</taxon>
        <taxon>Bacteroidia</taxon>
        <taxon>Bacteroidales</taxon>
        <taxon>Bacteroidaceae</taxon>
        <taxon>Bacteroides</taxon>
    </lineage>
</organism>
<dbReference type="GO" id="GO:0016758">
    <property type="term" value="F:hexosyltransferase activity"/>
    <property type="evidence" value="ECO:0007669"/>
    <property type="project" value="UniProtKB-ARBA"/>
</dbReference>
<dbReference type="EC" id="2.4.-.-" evidence="4"/>
<keyword evidence="2 4" id="KW-0808">Transferase</keyword>
<dbReference type="Pfam" id="PF00535">
    <property type="entry name" value="Glycos_transf_2"/>
    <property type="match status" value="1"/>
</dbReference>
<dbReference type="AlphaFoldDB" id="A0AAW6IK41"/>
<evidence type="ECO:0000313" key="5">
    <source>
        <dbReference type="Proteomes" id="UP001215078"/>
    </source>
</evidence>
<proteinExistence type="predicted"/>